<dbReference type="Gene3D" id="3.40.1110.10">
    <property type="entry name" value="Calcium-transporting ATPase, cytoplasmic domain N"/>
    <property type="match status" value="2"/>
</dbReference>
<sequence>EDEGIALAIAIRTGFNTTKGALIRSILFPKPNKFKFYRDSFRFIGVLAGIAFIGFCISTYNFIRMGVTIHLIVVRALDLITIVVPPALPATMSVGTNFAIGRLNKEGIYCISPARVNIGGKINLMCFDKTGTLTEDGLDVLGVRSINYQTHRFSELHTTAGTLSPSSSQISVDPTAPHNHQKNHSNTIKEYQPILFAMTTCHSLKLVNGELIGDPLDLKMFEFTNWILEEGGQASSSRSSPSVLGSSGSLNTALGGTNGIVPTVVRPPGGRQFNLADVLGNDDRNRDEKTTPFLELGILRTFEFVPSLRRMSVIVKRLRSHTMEVFVKGAPEVMKEICRKETFPDDYEDLLYFYTHHGYRVIACATRSFENLNWMKAQKIKREQVEQDLYFLGLIIFENKLKPGTAPVIDVLGGAKIRQLMCTGDNVLTAISVSRECGILSKNAQVYIPRFVEGSSIAPRATLAWENLDNSKDLLDPRTLKPTLAPSHLENSIAGMEYPPGDLDFNLAITGDVFRWMMDYGNQVTLLRMLIKGNVFARMSPDEKHELVEKLQELGYCVGFCGDGANDCGALKAADVGLSLSEAEASVAAPFTSRSTDIHCVLQFYINLREGRAALVTSFSCFKYMALYSIIQFTTVSLLYSFDSNLGDFQFLYIDLFLILPIAVLMGRTEPYPRIHTKSPTASLVSKKFAGNLGIYFTSSHSCLVCKIPVLDSPGPALNGSMNLERAFWYSPPEFDPDNTNIYCFEDTVLFLVSCFQYILIAAVFSVGPPYRKSMETN</sequence>
<feature type="transmembrane region" description="Helical" evidence="13">
    <location>
        <begin position="651"/>
        <end position="669"/>
    </location>
</feature>
<evidence type="ECO:0000256" key="5">
    <source>
        <dbReference type="ARBA" id="ARBA00022723"/>
    </source>
</evidence>
<dbReference type="PROSITE" id="PS01229">
    <property type="entry name" value="COF_2"/>
    <property type="match status" value="1"/>
</dbReference>
<dbReference type="InterPro" id="IPR018303">
    <property type="entry name" value="ATPase_P-typ_P_site"/>
</dbReference>
<dbReference type="Gene3D" id="2.70.150.10">
    <property type="entry name" value="Calcium-transporting ATPase, cytoplasmic transduction domain A"/>
    <property type="match status" value="1"/>
</dbReference>
<dbReference type="PANTHER" id="PTHR45630">
    <property type="entry name" value="CATION-TRANSPORTING ATPASE-RELATED"/>
    <property type="match status" value="1"/>
</dbReference>
<keyword evidence="11 13" id="KW-0472">Membrane</keyword>
<dbReference type="Proteomes" id="UP000789508">
    <property type="component" value="Unassembled WGS sequence"/>
</dbReference>
<dbReference type="PROSITE" id="PS00154">
    <property type="entry name" value="ATPASE_E1_E2"/>
    <property type="match status" value="1"/>
</dbReference>
<evidence type="ECO:0000256" key="7">
    <source>
        <dbReference type="ARBA" id="ARBA00022840"/>
    </source>
</evidence>
<dbReference type="InterPro" id="IPR023214">
    <property type="entry name" value="HAD_sf"/>
</dbReference>
<dbReference type="PRINTS" id="PR00119">
    <property type="entry name" value="CATATPASE"/>
</dbReference>
<evidence type="ECO:0000256" key="9">
    <source>
        <dbReference type="ARBA" id="ARBA00022967"/>
    </source>
</evidence>
<proteinExistence type="inferred from homology"/>
<dbReference type="GO" id="GO:0019829">
    <property type="term" value="F:ATPase-coupled monoatomic cation transmembrane transporter activity"/>
    <property type="evidence" value="ECO:0007669"/>
    <property type="project" value="TreeGrafter"/>
</dbReference>
<dbReference type="GO" id="GO:0140358">
    <property type="term" value="F:P-type transmembrane transporter activity"/>
    <property type="evidence" value="ECO:0007669"/>
    <property type="project" value="InterPro"/>
</dbReference>
<dbReference type="EMBL" id="CAJVPS010015495">
    <property type="protein sequence ID" value="CAG8686790.1"/>
    <property type="molecule type" value="Genomic_DNA"/>
</dbReference>
<evidence type="ECO:0000256" key="6">
    <source>
        <dbReference type="ARBA" id="ARBA00022741"/>
    </source>
</evidence>
<feature type="transmembrane region" description="Helical" evidence="13">
    <location>
        <begin position="43"/>
        <end position="63"/>
    </location>
</feature>
<dbReference type="SUPFAM" id="SSF81660">
    <property type="entry name" value="Metal cation-transporting ATPase, ATP-binding domain N"/>
    <property type="match status" value="1"/>
</dbReference>
<feature type="non-terminal residue" evidence="14">
    <location>
        <position position="1"/>
    </location>
</feature>
<dbReference type="GO" id="GO:0016020">
    <property type="term" value="C:membrane"/>
    <property type="evidence" value="ECO:0007669"/>
    <property type="project" value="UniProtKB-SubCell"/>
</dbReference>
<evidence type="ECO:0000256" key="11">
    <source>
        <dbReference type="ARBA" id="ARBA00023136"/>
    </source>
</evidence>
<feature type="transmembrane region" description="Helical" evidence="13">
    <location>
        <begin position="613"/>
        <end position="631"/>
    </location>
</feature>
<evidence type="ECO:0000256" key="10">
    <source>
        <dbReference type="ARBA" id="ARBA00022989"/>
    </source>
</evidence>
<evidence type="ECO:0000256" key="2">
    <source>
        <dbReference type="ARBA" id="ARBA00006000"/>
    </source>
</evidence>
<evidence type="ECO:0000313" key="14">
    <source>
        <dbReference type="EMBL" id="CAG8686790.1"/>
    </source>
</evidence>
<dbReference type="SFLD" id="SFLDS00003">
    <property type="entry name" value="Haloacid_Dehalogenase"/>
    <property type="match status" value="1"/>
</dbReference>
<evidence type="ECO:0000256" key="12">
    <source>
        <dbReference type="SAM" id="MobiDB-lite"/>
    </source>
</evidence>
<feature type="compositionally biased region" description="Polar residues" evidence="12">
    <location>
        <begin position="160"/>
        <end position="172"/>
    </location>
</feature>
<dbReference type="InterPro" id="IPR023299">
    <property type="entry name" value="ATPase_P-typ_cyto_dom_N"/>
</dbReference>
<dbReference type="SFLD" id="SFLDG00002">
    <property type="entry name" value="C1.7:_P-type_atpase_like"/>
    <property type="match status" value="1"/>
</dbReference>
<dbReference type="NCBIfam" id="TIGR01494">
    <property type="entry name" value="ATPase_P-type"/>
    <property type="match status" value="1"/>
</dbReference>
<keyword evidence="15" id="KW-1185">Reference proteome</keyword>
<dbReference type="OrthoDB" id="48943at2759"/>
<keyword evidence="10 13" id="KW-1133">Transmembrane helix</keyword>
<evidence type="ECO:0000256" key="8">
    <source>
        <dbReference type="ARBA" id="ARBA00022842"/>
    </source>
</evidence>
<dbReference type="InterPro" id="IPR001757">
    <property type="entry name" value="P_typ_ATPase"/>
</dbReference>
<dbReference type="GO" id="GO:0006874">
    <property type="term" value="P:intracellular calcium ion homeostasis"/>
    <property type="evidence" value="ECO:0007669"/>
    <property type="project" value="TreeGrafter"/>
</dbReference>
<dbReference type="FunFam" id="3.40.50.1000:FF:000068">
    <property type="entry name" value="Cation-transporting ATPase"/>
    <property type="match status" value="1"/>
</dbReference>
<name>A0A9N9HH65_9GLOM</name>
<keyword evidence="4 13" id="KW-0812">Transmembrane</keyword>
<feature type="non-terminal residue" evidence="14">
    <location>
        <position position="778"/>
    </location>
</feature>
<dbReference type="InterPro" id="IPR036412">
    <property type="entry name" value="HAD-like_sf"/>
</dbReference>
<dbReference type="PANTHER" id="PTHR45630:SF8">
    <property type="entry name" value="CATION-TRANSPORTING ATPASE"/>
    <property type="match status" value="1"/>
</dbReference>
<comment type="caution">
    <text evidence="14">The sequence shown here is derived from an EMBL/GenBank/DDBJ whole genome shotgun (WGS) entry which is preliminary data.</text>
</comment>
<reference evidence="14" key="1">
    <citation type="submission" date="2021-06" db="EMBL/GenBank/DDBJ databases">
        <authorList>
            <person name="Kallberg Y."/>
            <person name="Tangrot J."/>
            <person name="Rosling A."/>
        </authorList>
    </citation>
    <scope>NUCLEOTIDE SEQUENCE</scope>
    <source>
        <strain evidence="14">FL130A</strain>
    </source>
</reference>
<evidence type="ECO:0000256" key="1">
    <source>
        <dbReference type="ARBA" id="ARBA00004141"/>
    </source>
</evidence>
<evidence type="ECO:0000256" key="4">
    <source>
        <dbReference type="ARBA" id="ARBA00022692"/>
    </source>
</evidence>
<feature type="region of interest" description="Disordered" evidence="12">
    <location>
        <begin position="160"/>
        <end position="183"/>
    </location>
</feature>
<organism evidence="14 15">
    <name type="scientific">Ambispora leptoticha</name>
    <dbReference type="NCBI Taxonomy" id="144679"/>
    <lineage>
        <taxon>Eukaryota</taxon>
        <taxon>Fungi</taxon>
        <taxon>Fungi incertae sedis</taxon>
        <taxon>Mucoromycota</taxon>
        <taxon>Glomeromycotina</taxon>
        <taxon>Glomeromycetes</taxon>
        <taxon>Archaeosporales</taxon>
        <taxon>Ambisporaceae</taxon>
        <taxon>Ambispora</taxon>
    </lineage>
</organism>
<dbReference type="GO" id="GO:0005524">
    <property type="term" value="F:ATP binding"/>
    <property type="evidence" value="ECO:0007669"/>
    <property type="project" value="UniProtKB-KW"/>
</dbReference>
<dbReference type="InterPro" id="IPR023298">
    <property type="entry name" value="ATPase_P-typ_TM_dom_sf"/>
</dbReference>
<keyword evidence="3" id="KW-0597">Phosphoprotein</keyword>
<dbReference type="GO" id="GO:0046872">
    <property type="term" value="F:metal ion binding"/>
    <property type="evidence" value="ECO:0007669"/>
    <property type="project" value="UniProtKB-KW"/>
</dbReference>
<comment type="similarity">
    <text evidence="2">Belongs to the cation transport ATPase (P-type) (TC 3.A.3) family. Type V subfamily.</text>
</comment>
<accession>A0A9N9HH65</accession>
<keyword evidence="8" id="KW-0460">Magnesium</keyword>
<dbReference type="SUPFAM" id="SSF56784">
    <property type="entry name" value="HAD-like"/>
    <property type="match status" value="1"/>
</dbReference>
<dbReference type="InterPro" id="IPR006544">
    <property type="entry name" value="P-type_TPase_V"/>
</dbReference>
<feature type="transmembrane region" description="Helical" evidence="13">
    <location>
        <begin position="749"/>
        <end position="768"/>
    </location>
</feature>
<keyword evidence="6" id="KW-0547">Nucleotide-binding</keyword>
<keyword evidence="5" id="KW-0479">Metal-binding</keyword>
<dbReference type="FunFam" id="3.40.1110.10:FF:000057">
    <property type="entry name" value="Cation-transporting ATPase"/>
    <property type="match status" value="1"/>
</dbReference>
<dbReference type="SUPFAM" id="SSF81665">
    <property type="entry name" value="Calcium ATPase, transmembrane domain M"/>
    <property type="match status" value="1"/>
</dbReference>
<dbReference type="Pfam" id="PF13246">
    <property type="entry name" value="Cation_ATPase"/>
    <property type="match status" value="1"/>
</dbReference>
<dbReference type="InterPro" id="IPR044492">
    <property type="entry name" value="P_typ_ATPase_HD_dom"/>
</dbReference>
<dbReference type="NCBIfam" id="TIGR01657">
    <property type="entry name" value="P-ATPase-V"/>
    <property type="match status" value="1"/>
</dbReference>
<evidence type="ECO:0000313" key="15">
    <source>
        <dbReference type="Proteomes" id="UP000789508"/>
    </source>
</evidence>
<protein>
    <submittedName>
        <fullName evidence="14">1616_t:CDS:1</fullName>
    </submittedName>
</protein>
<dbReference type="FunFam" id="1.20.1110.10:FF:000023">
    <property type="entry name" value="Cation-transporting ATPase"/>
    <property type="match status" value="1"/>
</dbReference>
<dbReference type="Gene3D" id="3.40.50.1000">
    <property type="entry name" value="HAD superfamily/HAD-like"/>
    <property type="match status" value="2"/>
</dbReference>
<evidence type="ECO:0000256" key="3">
    <source>
        <dbReference type="ARBA" id="ARBA00022553"/>
    </source>
</evidence>
<dbReference type="Gene3D" id="1.20.1110.10">
    <property type="entry name" value="Calcium-transporting ATPase, transmembrane domain"/>
    <property type="match status" value="1"/>
</dbReference>
<dbReference type="GO" id="GO:0016887">
    <property type="term" value="F:ATP hydrolysis activity"/>
    <property type="evidence" value="ECO:0007669"/>
    <property type="project" value="InterPro"/>
</dbReference>
<keyword evidence="7" id="KW-0067">ATP-binding</keyword>
<dbReference type="AlphaFoldDB" id="A0A9N9HH65"/>
<keyword evidence="9" id="KW-1278">Translocase</keyword>
<evidence type="ECO:0000256" key="13">
    <source>
        <dbReference type="SAM" id="Phobius"/>
    </source>
</evidence>
<gene>
    <name evidence="14" type="ORF">ALEPTO_LOCUS11054</name>
</gene>
<comment type="subcellular location">
    <subcellularLocation>
        <location evidence="1">Membrane</location>
        <topology evidence="1">Multi-pass membrane protein</topology>
    </subcellularLocation>
</comment>
<dbReference type="SFLD" id="SFLDF00027">
    <property type="entry name" value="p-type_atpase"/>
    <property type="match status" value="1"/>
</dbReference>